<evidence type="ECO:0000313" key="3">
    <source>
        <dbReference type="EMBL" id="UNM95347.1"/>
    </source>
</evidence>
<evidence type="ECO:0000259" key="1">
    <source>
        <dbReference type="Pfam" id="PF10615"/>
    </source>
</evidence>
<dbReference type="Pfam" id="PF10615">
    <property type="entry name" value="DUF2470"/>
    <property type="match status" value="1"/>
</dbReference>
<name>A0ABY3X2V6_9GAMM</name>
<reference evidence="3 4" key="1">
    <citation type="submission" date="2022-03" db="EMBL/GenBank/DDBJ databases">
        <title>Ignatzschineria rhizosphaerae HR5S32.</title>
        <authorList>
            <person name="Sun J.Q."/>
            <person name="Feng J.Y."/>
        </authorList>
    </citation>
    <scope>NUCLEOTIDE SEQUENCE [LARGE SCALE GENOMIC DNA]</scope>
    <source>
        <strain evidence="3 4">HR5S32</strain>
    </source>
</reference>
<evidence type="ECO:0000259" key="2">
    <source>
        <dbReference type="Pfam" id="PF13883"/>
    </source>
</evidence>
<dbReference type="Gene3D" id="3.20.180.10">
    <property type="entry name" value="PNP-oxidase-like"/>
    <property type="match status" value="1"/>
</dbReference>
<dbReference type="Proteomes" id="UP000829542">
    <property type="component" value="Chromosome"/>
</dbReference>
<dbReference type="PANTHER" id="PTHR13343">
    <property type="entry name" value="CREG1 PROTEIN"/>
    <property type="match status" value="1"/>
</dbReference>
<protein>
    <submittedName>
        <fullName evidence="3">Pyridoxamine 5'-phosphate oxidase family protein</fullName>
    </submittedName>
</protein>
<dbReference type="InterPro" id="IPR055343">
    <property type="entry name" value="CREG_beta-barrel"/>
</dbReference>
<dbReference type="SUPFAM" id="SSF50475">
    <property type="entry name" value="FMN-binding split barrel"/>
    <property type="match status" value="1"/>
</dbReference>
<dbReference type="InterPro" id="IPR012349">
    <property type="entry name" value="Split_barrel_FMN-bd"/>
</dbReference>
<dbReference type="Pfam" id="PF13883">
    <property type="entry name" value="CREG_beta-barrel"/>
    <property type="match status" value="1"/>
</dbReference>
<feature type="domain" description="CREG-like beta-barrel" evidence="2">
    <location>
        <begin position="16"/>
        <end position="164"/>
    </location>
</feature>
<evidence type="ECO:0000313" key="4">
    <source>
        <dbReference type="Proteomes" id="UP000829542"/>
    </source>
</evidence>
<organism evidence="3 4">
    <name type="scientific">Ignatzschineria rhizosphaerae</name>
    <dbReference type="NCBI Taxonomy" id="2923279"/>
    <lineage>
        <taxon>Bacteria</taxon>
        <taxon>Pseudomonadati</taxon>
        <taxon>Pseudomonadota</taxon>
        <taxon>Gammaproteobacteria</taxon>
        <taxon>Cardiobacteriales</taxon>
        <taxon>Ignatzschineriaceae</taxon>
        <taxon>Ignatzschineria</taxon>
    </lineage>
</organism>
<accession>A0ABY3X2V6</accession>
<sequence>MSDITTNNNLVQIYTKQQAADDSRTHILSNFNGVLSTVMRDTLDLEGYPFGSVVPFCLNQNNEIVVLISDLAQHTKNINENPKVSLTLHNIDQDNIQKGWRLTIAGNAELAKEEDVPFLADRYERYFPESRDYHEVHDFNFYIIKPKKGRYINGFGEIHWVDFDKIVQPSIFDAETENDMMTHMNEDHMEALILFLQTRFNVSKPDKVRMTQIDQYGFAIAHDERIERFTFEQEAKNPTDIRVFLVDMVKKVRAAA</sequence>
<keyword evidence="4" id="KW-1185">Reference proteome</keyword>
<dbReference type="InterPro" id="IPR019595">
    <property type="entry name" value="DUF2470"/>
</dbReference>
<dbReference type="Gene3D" id="2.30.110.10">
    <property type="entry name" value="Electron Transport, Fmn-binding Protein, Chain A"/>
    <property type="match status" value="1"/>
</dbReference>
<feature type="domain" description="DUF2470" evidence="1">
    <location>
        <begin position="178"/>
        <end position="248"/>
    </location>
</feature>
<dbReference type="PANTHER" id="PTHR13343:SF17">
    <property type="entry name" value="CELLULAR REPRESSOR OF E1A-STIMULATED GENES, ISOFORM A"/>
    <property type="match status" value="1"/>
</dbReference>
<gene>
    <name evidence="3" type="ORF">MMG00_08900</name>
</gene>
<dbReference type="EMBL" id="CP093379">
    <property type="protein sequence ID" value="UNM95347.1"/>
    <property type="molecule type" value="Genomic_DNA"/>
</dbReference>
<dbReference type="InterPro" id="IPR037119">
    <property type="entry name" value="Haem_oxidase_HugZ-like_sf"/>
</dbReference>
<dbReference type="RefSeq" id="WP_242147509.1">
    <property type="nucleotide sequence ID" value="NZ_CP093379.1"/>
</dbReference>
<proteinExistence type="predicted"/>